<dbReference type="AlphaFoldDB" id="A0A2K1K7A5"/>
<proteinExistence type="predicted"/>
<name>A0A2K1K7A5_PHYPA</name>
<dbReference type="Gramene" id="Pp3c8_14850V3.1">
    <property type="protein sequence ID" value="Pp3c8_14850V3.1"/>
    <property type="gene ID" value="Pp3c8_14850"/>
</dbReference>
<dbReference type="SUPFAM" id="SSF56219">
    <property type="entry name" value="DNase I-like"/>
    <property type="match status" value="1"/>
</dbReference>
<accession>A0A2K1K7A5</accession>
<reference evidence="1 3" key="2">
    <citation type="journal article" date="2018" name="Plant J.">
        <title>The Physcomitrella patens chromosome-scale assembly reveals moss genome structure and evolution.</title>
        <authorList>
            <person name="Lang D."/>
            <person name="Ullrich K.K."/>
            <person name="Murat F."/>
            <person name="Fuchs J."/>
            <person name="Jenkins J."/>
            <person name="Haas F.B."/>
            <person name="Piednoel M."/>
            <person name="Gundlach H."/>
            <person name="Van Bel M."/>
            <person name="Meyberg R."/>
            <person name="Vives C."/>
            <person name="Morata J."/>
            <person name="Symeonidi A."/>
            <person name="Hiss M."/>
            <person name="Muchero W."/>
            <person name="Kamisugi Y."/>
            <person name="Saleh O."/>
            <person name="Blanc G."/>
            <person name="Decker E.L."/>
            <person name="van Gessel N."/>
            <person name="Grimwood J."/>
            <person name="Hayes R.D."/>
            <person name="Graham S.W."/>
            <person name="Gunter L.E."/>
            <person name="McDaniel S.F."/>
            <person name="Hoernstein S.N.W."/>
            <person name="Larsson A."/>
            <person name="Li F.W."/>
            <person name="Perroud P.F."/>
            <person name="Phillips J."/>
            <person name="Ranjan P."/>
            <person name="Rokshar D.S."/>
            <person name="Rothfels C.J."/>
            <person name="Schneider L."/>
            <person name="Shu S."/>
            <person name="Stevenson D.W."/>
            <person name="Thummler F."/>
            <person name="Tillich M."/>
            <person name="Villarreal Aguilar J.C."/>
            <person name="Widiez T."/>
            <person name="Wong G.K."/>
            <person name="Wymore A."/>
            <person name="Zhang Y."/>
            <person name="Zimmer A.D."/>
            <person name="Quatrano R.S."/>
            <person name="Mayer K.F.X."/>
            <person name="Goodstein D."/>
            <person name="Casacuberta J.M."/>
            <person name="Vandepoele K."/>
            <person name="Reski R."/>
            <person name="Cuming A.C."/>
            <person name="Tuskan G.A."/>
            <person name="Maumus F."/>
            <person name="Salse J."/>
            <person name="Schmutz J."/>
            <person name="Rensing S.A."/>
        </authorList>
    </citation>
    <scope>NUCLEOTIDE SEQUENCE [LARGE SCALE GENOMIC DNA]</scope>
    <source>
        <strain evidence="2 3">cv. Gransden 2004</strain>
    </source>
</reference>
<gene>
    <name evidence="1" type="ORF">PHYPA_011552</name>
</gene>
<evidence type="ECO:0000313" key="1">
    <source>
        <dbReference type="EMBL" id="PNR49656.1"/>
    </source>
</evidence>
<dbReference type="PANTHER" id="PTHR19446">
    <property type="entry name" value="REVERSE TRANSCRIPTASES"/>
    <property type="match status" value="1"/>
</dbReference>
<keyword evidence="3" id="KW-1185">Reference proteome</keyword>
<reference evidence="1 3" key="1">
    <citation type="journal article" date="2008" name="Science">
        <title>The Physcomitrella genome reveals evolutionary insights into the conquest of land by plants.</title>
        <authorList>
            <person name="Rensing S."/>
            <person name="Lang D."/>
            <person name="Zimmer A."/>
            <person name="Terry A."/>
            <person name="Salamov A."/>
            <person name="Shapiro H."/>
            <person name="Nishiyama T."/>
            <person name="Perroud P.-F."/>
            <person name="Lindquist E."/>
            <person name="Kamisugi Y."/>
            <person name="Tanahashi T."/>
            <person name="Sakakibara K."/>
            <person name="Fujita T."/>
            <person name="Oishi K."/>
            <person name="Shin-I T."/>
            <person name="Kuroki Y."/>
            <person name="Toyoda A."/>
            <person name="Suzuki Y."/>
            <person name="Hashimoto A."/>
            <person name="Yamaguchi K."/>
            <person name="Sugano A."/>
            <person name="Kohara Y."/>
            <person name="Fujiyama A."/>
            <person name="Anterola A."/>
            <person name="Aoki S."/>
            <person name="Ashton N."/>
            <person name="Barbazuk W.B."/>
            <person name="Barker E."/>
            <person name="Bennetzen J."/>
            <person name="Bezanilla M."/>
            <person name="Blankenship R."/>
            <person name="Cho S.H."/>
            <person name="Dutcher S."/>
            <person name="Estelle M."/>
            <person name="Fawcett J.A."/>
            <person name="Gundlach H."/>
            <person name="Hanada K."/>
            <person name="Heyl A."/>
            <person name="Hicks K.A."/>
            <person name="Hugh J."/>
            <person name="Lohr M."/>
            <person name="Mayer K."/>
            <person name="Melkozernov A."/>
            <person name="Murata T."/>
            <person name="Nelson D."/>
            <person name="Pils B."/>
            <person name="Prigge M."/>
            <person name="Reiss B."/>
            <person name="Renner T."/>
            <person name="Rombauts S."/>
            <person name="Rushton P."/>
            <person name="Sanderfoot A."/>
            <person name="Schween G."/>
            <person name="Shiu S.-H."/>
            <person name="Stueber K."/>
            <person name="Theodoulou F.L."/>
            <person name="Tu H."/>
            <person name="Van de Peer Y."/>
            <person name="Verrier P.J."/>
            <person name="Waters E."/>
            <person name="Wood A."/>
            <person name="Yang L."/>
            <person name="Cove D."/>
            <person name="Cuming A."/>
            <person name="Hasebe M."/>
            <person name="Lucas S."/>
            <person name="Mishler D.B."/>
            <person name="Reski R."/>
            <person name="Grigoriev I."/>
            <person name="Quatrano R.S."/>
            <person name="Boore J.L."/>
        </authorList>
    </citation>
    <scope>NUCLEOTIDE SEQUENCE [LARGE SCALE GENOMIC DNA]</scope>
    <source>
        <strain evidence="2 3">cv. Gransden 2004</strain>
    </source>
</reference>
<dbReference type="EMBL" id="ABEU02000008">
    <property type="protein sequence ID" value="PNR49656.1"/>
    <property type="molecule type" value="Genomic_DNA"/>
</dbReference>
<protein>
    <submittedName>
        <fullName evidence="1 2">Uncharacterized protein</fullName>
    </submittedName>
</protein>
<reference evidence="2" key="3">
    <citation type="submission" date="2020-12" db="UniProtKB">
        <authorList>
            <consortium name="EnsemblPlants"/>
        </authorList>
    </citation>
    <scope>IDENTIFICATION</scope>
</reference>
<sequence>MLILETKAWAIGDQGRLFFFALTPPCELPLDFITPTVISETLTQHTDTSTHNDNGNARIQEAPGVRKRRKMKELFARVTPRPDILFLQEHKYSLEECQIRAQKVDFLRYTSRWSDTRYSAARDSFTGGIGMLLSKKLAEQICEHGVIDSGRAQYVTLQLSHNLKLGIINVYGYNDTGTHYIMAGDFNCIEQISDKQGGAATTGRGQNEITAWNDLTLFLELSDCFLNGHFRKVGNKLFTWDNGRQAPQMVCSCIDRIYLPTAIHHLGGLTGIWSSMPHISDHAPIFVKLNADRPPPPKPIRFNTHLLKIPESRTLLLQTWQQTIRKYSTQNRNNRVAAAIQAVKVVSDWETKTKRRKKDWSTEFENQFSAVYEAEITLQNQWNDAEARNKLDVAQSNLQRLRQGKMEKKYDHKLANWIRVGNRCSKEFFELHSGQRRSTILKAQNANGRILTDPIAICAYVDNYYTSLVPRKISETQNTRITRPLTLSEVRHAKQAIPADRATGPDGIPAEFYHEFLTEISTDLFELFIEIFNSHELNRELNTSKIVLLPKPGDLTLVTNLRPISLLDYVYKVYAKLLATRIQELLPLWIRTTQTAFVPGRSIFDNIYTAYEAMHWAEQSQ</sequence>
<dbReference type="InterPro" id="IPR036691">
    <property type="entry name" value="Endo/exonu/phosph_ase_sf"/>
</dbReference>
<dbReference type="Gene3D" id="3.60.10.10">
    <property type="entry name" value="Endonuclease/exonuclease/phosphatase"/>
    <property type="match status" value="1"/>
</dbReference>
<evidence type="ECO:0000313" key="3">
    <source>
        <dbReference type="Proteomes" id="UP000006727"/>
    </source>
</evidence>
<organism evidence="1">
    <name type="scientific">Physcomitrium patens</name>
    <name type="common">Spreading-leaved earth moss</name>
    <name type="synonym">Physcomitrella patens</name>
    <dbReference type="NCBI Taxonomy" id="3218"/>
    <lineage>
        <taxon>Eukaryota</taxon>
        <taxon>Viridiplantae</taxon>
        <taxon>Streptophyta</taxon>
        <taxon>Embryophyta</taxon>
        <taxon>Bryophyta</taxon>
        <taxon>Bryophytina</taxon>
        <taxon>Bryopsida</taxon>
        <taxon>Funariidae</taxon>
        <taxon>Funariales</taxon>
        <taxon>Funariaceae</taxon>
        <taxon>Physcomitrium</taxon>
    </lineage>
</organism>
<dbReference type="EnsemblPlants" id="Pp3c8_14850V3.1">
    <property type="protein sequence ID" value="Pp3c8_14850V3.1"/>
    <property type="gene ID" value="Pp3c8_14850"/>
</dbReference>
<dbReference type="InParanoid" id="A0A2K1K7A5"/>
<dbReference type="STRING" id="3218.A0A2K1K7A5"/>
<evidence type="ECO:0000313" key="2">
    <source>
        <dbReference type="EnsemblPlants" id="Pp3c8_14850V3.1"/>
    </source>
</evidence>
<dbReference type="Proteomes" id="UP000006727">
    <property type="component" value="Chromosome 8"/>
</dbReference>